<feature type="coiled-coil region" evidence="1">
    <location>
        <begin position="755"/>
        <end position="782"/>
    </location>
</feature>
<dbReference type="EMBL" id="JAZDWU010000008">
    <property type="protein sequence ID" value="KAK9994050.1"/>
    <property type="molecule type" value="Genomic_DNA"/>
</dbReference>
<evidence type="ECO:0000256" key="2">
    <source>
        <dbReference type="SAM" id="MobiDB-lite"/>
    </source>
</evidence>
<dbReference type="InterPro" id="IPR043502">
    <property type="entry name" value="DNA/RNA_pol_sf"/>
</dbReference>
<evidence type="ECO:0000259" key="3">
    <source>
        <dbReference type="PROSITE" id="PS50878"/>
    </source>
</evidence>
<name>A0AAW2CCG0_9ROSI</name>
<proteinExistence type="predicted"/>
<evidence type="ECO:0000313" key="5">
    <source>
        <dbReference type="Proteomes" id="UP001459277"/>
    </source>
</evidence>
<feature type="compositionally biased region" description="Polar residues" evidence="2">
    <location>
        <begin position="234"/>
        <end position="255"/>
    </location>
</feature>
<feature type="region of interest" description="Disordered" evidence="2">
    <location>
        <begin position="230"/>
        <end position="260"/>
    </location>
</feature>
<feature type="region of interest" description="Disordered" evidence="2">
    <location>
        <begin position="433"/>
        <end position="458"/>
    </location>
</feature>
<dbReference type="Pfam" id="PF00078">
    <property type="entry name" value="RVT_1"/>
    <property type="match status" value="1"/>
</dbReference>
<dbReference type="PROSITE" id="PS50878">
    <property type="entry name" value="RT_POL"/>
    <property type="match status" value="1"/>
</dbReference>
<evidence type="ECO:0000313" key="4">
    <source>
        <dbReference type="EMBL" id="KAK9994050.1"/>
    </source>
</evidence>
<dbReference type="CDD" id="cd01650">
    <property type="entry name" value="RT_nLTR_like"/>
    <property type="match status" value="1"/>
</dbReference>
<evidence type="ECO:0000256" key="1">
    <source>
        <dbReference type="SAM" id="Coils"/>
    </source>
</evidence>
<dbReference type="InterPro" id="IPR036691">
    <property type="entry name" value="Endo/exonu/phosph_ase_sf"/>
</dbReference>
<protein>
    <recommendedName>
        <fullName evidence="3">Reverse transcriptase domain-containing protein</fullName>
    </recommendedName>
</protein>
<dbReference type="Pfam" id="PF13966">
    <property type="entry name" value="zf-RVT"/>
    <property type="match status" value="1"/>
</dbReference>
<dbReference type="InterPro" id="IPR026960">
    <property type="entry name" value="RVT-Znf"/>
</dbReference>
<dbReference type="InterPro" id="IPR000477">
    <property type="entry name" value="RT_dom"/>
</dbReference>
<dbReference type="InterPro" id="IPR005135">
    <property type="entry name" value="Endo/exonuclease/phosphatase"/>
</dbReference>
<keyword evidence="5" id="KW-1185">Reference proteome</keyword>
<dbReference type="Pfam" id="PF14392">
    <property type="entry name" value="zf-CCHC_4"/>
    <property type="match status" value="1"/>
</dbReference>
<dbReference type="InterPro" id="IPR025836">
    <property type="entry name" value="Zn_knuckle_CX2CX4HX4C"/>
</dbReference>
<feature type="domain" description="Reverse transcriptase" evidence="3">
    <location>
        <begin position="943"/>
        <end position="1225"/>
    </location>
</feature>
<dbReference type="PANTHER" id="PTHR33116:SF86">
    <property type="entry name" value="REVERSE TRANSCRIPTASE DOMAIN-CONTAINING PROTEIN"/>
    <property type="match status" value="1"/>
</dbReference>
<dbReference type="Proteomes" id="UP001459277">
    <property type="component" value="Unassembled WGS sequence"/>
</dbReference>
<sequence length="1662" mass="191103">MEELTNHCNGLSLSDREGPIFDLEEDMATPEFIIAAKFYTRRALNMEAIASTFKPLWRSKNGFKSFDKHLIVLQRYDKDTPVEELLFNYTTFWVQVHDIPVRFMNQKVAEGICSTVGTVIKKSETEGEGGSFMRVRVRLDTTIPLSRGRKVSMGQGKELWVSFKYERLPNICYWCGCLNHDDRDCEAWIESEGSLNDEDKQFGPWLRAAPVSRAQKTVVTVPGFFKKMKGVSSIPRSPNPTRKAQAHSTAVQSHQEAPPTVEKILMDSPTMQSMESVTEGQNKCSPVFQQTHDSIEPLENEITDKGKNKGINEARIDTPSFFNPILIPSQMGSYPNNTPFNSVHDESFLSKTAEIDEGLSTLSAVAAPNYEGTRKEPSSHAINEEVKETARVCQGQGFDNQAPLSEEATGQKGKNYVQQQGTWKRMTHLAISRRNKSTTSNEELVLPTKRSHEQLSDPNAPPITMSLLVWNCRGLGNPRTVRELGDYIRAQDPTVVFLAETWTDDARLDQVLRNFNFRNKWSVASGNRGGGLVLLWKEEIRITVEDSSKYCIDVLVEKNTPKEWRFTGFYGEPVTAKRHEAWAKLRTLNDKPHIPWLCAGDFNEITRQQEKVGGAIRAHNQMQAFRDVIDECGFMDLGFFGPNFTWSKHYSDGHSIWERLDRGLATNQWFLMFPGTRVHHLPCLSSDHCPLLINPIGIKFPAYKKPFRFEEMWLSNNRCGEVVEAAWRSCVTRDSTRGILGKIDKCGKDLAWWNYNVFGNVRRELRRKREQLNEEEAVAVRTCSNIRVIQLKEEINALLDREIRMWNQRSRILWLKNGDGNTKFFHTRASHRFRKNVILGINDPYGDWKVEPNDIGKVLINFYQELFTSSNPTLHDAVLDQIPHVISEEMNKELMCKFEEWEVVQALKQMAPMKAPGPDGMPPLFFQHFWPMIEGDVTHSVLSWLNSGTLPHPVNHTFLTLIPKKKNPSFVSDYRPISLCNVLYKIFSKVLANRLKKLLNSVISEHQSAFAKGRLITDNILIAFETLHHMKNFNSGSKGFMALKLDMSKAYDRVEWVYLESLMRKMGFCEQWIGLIMVCVKSVTYSILVNGEPKGLINPSRGLRQGDPLSPFLFILCTEGLHGLIKNAARKGDINGFSLCRRGPKLTHLFFADDSLLFCRENSTECGKVMDMLAMYEDVSGQKINREKTALFFSKSVTEADRQIIKGVLGVREIQHYEKYLGLPALTGKGKKACFNYIKERAWRKLQGWEGKLLSQAGREVLIKAVIQAIPTYAMGCFKLPIGLCNEIEMMTRKFWWGQRGDKRKIHWVNWSEMTKSKSEGGMGFRDLALHNDSLLAKQAWRLLQDQSSLFYKVFKPRFFPNCSIMEAEESSRGSYAWRSILYGRDVIKRGACWRIGTGQKVQIWQHAWLPSKPPTRVLSPVLEGWEETTVDALINEEDQTWNDEVIAGLFVPEEVELIKKIPLSKHPTEDRLYWPWTQNGQYSCKSRYRFLKMEEEEVRPVEEQNREKDLWRSIWGLRVPNKVKNFLWRVCHEAIPTKSNLKRRHILVDSQCERCRKEDESPFHALWSCSELNSVWALSQWNSRQITGVTNFKELLSWILNNQGNPKLFGMITWGIWNQRNQVYNRKPCCTSDQLVSQAKERLDEFLAVFPLPRTFMDAAI</sequence>
<dbReference type="PANTHER" id="PTHR33116">
    <property type="entry name" value="REVERSE TRANSCRIPTASE ZINC-BINDING DOMAIN-CONTAINING PROTEIN-RELATED-RELATED"/>
    <property type="match status" value="1"/>
</dbReference>
<gene>
    <name evidence="4" type="ORF">SO802_023753</name>
</gene>
<accession>A0AAW2CCG0</accession>
<dbReference type="SUPFAM" id="SSF56219">
    <property type="entry name" value="DNase I-like"/>
    <property type="match status" value="1"/>
</dbReference>
<dbReference type="SUPFAM" id="SSF56672">
    <property type="entry name" value="DNA/RNA polymerases"/>
    <property type="match status" value="1"/>
</dbReference>
<organism evidence="4 5">
    <name type="scientific">Lithocarpus litseifolius</name>
    <dbReference type="NCBI Taxonomy" id="425828"/>
    <lineage>
        <taxon>Eukaryota</taxon>
        <taxon>Viridiplantae</taxon>
        <taxon>Streptophyta</taxon>
        <taxon>Embryophyta</taxon>
        <taxon>Tracheophyta</taxon>
        <taxon>Spermatophyta</taxon>
        <taxon>Magnoliopsida</taxon>
        <taxon>eudicotyledons</taxon>
        <taxon>Gunneridae</taxon>
        <taxon>Pentapetalae</taxon>
        <taxon>rosids</taxon>
        <taxon>fabids</taxon>
        <taxon>Fagales</taxon>
        <taxon>Fagaceae</taxon>
        <taxon>Lithocarpus</taxon>
    </lineage>
</organism>
<dbReference type="GO" id="GO:0003824">
    <property type="term" value="F:catalytic activity"/>
    <property type="evidence" value="ECO:0007669"/>
    <property type="project" value="InterPro"/>
</dbReference>
<keyword evidence="1" id="KW-0175">Coiled coil</keyword>
<reference evidence="4 5" key="1">
    <citation type="submission" date="2024-01" db="EMBL/GenBank/DDBJ databases">
        <title>A telomere-to-telomere, gap-free genome of sweet tea (Lithocarpus litseifolius).</title>
        <authorList>
            <person name="Zhou J."/>
        </authorList>
    </citation>
    <scope>NUCLEOTIDE SEQUENCE [LARGE SCALE GENOMIC DNA]</scope>
    <source>
        <strain evidence="4">Zhou-2022a</strain>
        <tissue evidence="4">Leaf</tissue>
    </source>
</reference>
<dbReference type="Gene3D" id="3.60.10.10">
    <property type="entry name" value="Endonuclease/exonuclease/phosphatase"/>
    <property type="match status" value="1"/>
</dbReference>
<dbReference type="Pfam" id="PF03372">
    <property type="entry name" value="Exo_endo_phos"/>
    <property type="match status" value="1"/>
</dbReference>
<comment type="caution">
    <text evidence="4">The sequence shown here is derived from an EMBL/GenBank/DDBJ whole genome shotgun (WGS) entry which is preliminary data.</text>
</comment>